<protein>
    <submittedName>
        <fullName evidence="2">Uncharacterized protein</fullName>
    </submittedName>
</protein>
<dbReference type="OrthoDB" id="244380at2759"/>
<evidence type="ECO:0000313" key="2">
    <source>
        <dbReference type="EMBL" id="ESL08785.1"/>
    </source>
</evidence>
<name>A0A061J383_TRYRA</name>
<comment type="caution">
    <text evidence="2">The sequence shown here is derived from an EMBL/GenBank/DDBJ whole genome shotgun (WGS) entry which is preliminary data.</text>
</comment>
<accession>A0A061J383</accession>
<dbReference type="Proteomes" id="UP000031737">
    <property type="component" value="Unassembled WGS sequence"/>
</dbReference>
<evidence type="ECO:0000313" key="3">
    <source>
        <dbReference type="Proteomes" id="UP000031737"/>
    </source>
</evidence>
<keyword evidence="1" id="KW-0472">Membrane</keyword>
<keyword evidence="1" id="KW-0812">Transmembrane</keyword>
<dbReference type="AlphaFoldDB" id="A0A061J383"/>
<evidence type="ECO:0000256" key="1">
    <source>
        <dbReference type="SAM" id="Phobius"/>
    </source>
</evidence>
<feature type="transmembrane region" description="Helical" evidence="1">
    <location>
        <begin position="33"/>
        <end position="55"/>
    </location>
</feature>
<keyword evidence="1" id="KW-1133">Transmembrane helix</keyword>
<reference evidence="2 3" key="1">
    <citation type="submission" date="2013-07" db="EMBL/GenBank/DDBJ databases">
        <authorList>
            <person name="Stoco P.H."/>
            <person name="Wagner G."/>
            <person name="Gerber A."/>
            <person name="Zaha A."/>
            <person name="Thompson C."/>
            <person name="Bartholomeu D.C."/>
            <person name="Luckemeyer D.D."/>
            <person name="Bahia D."/>
            <person name="Loreto E."/>
            <person name="Prestes E.B."/>
            <person name="Lima F.M."/>
            <person name="Rodrigues-Luiz G."/>
            <person name="Vallejo G.A."/>
            <person name="Filho J.F."/>
            <person name="Monteiro K.M."/>
            <person name="Tyler K.M."/>
            <person name="de Almeida L.G."/>
            <person name="Ortiz M.F."/>
            <person name="Siervo M.A."/>
            <person name="de Moraes M.H."/>
            <person name="Cunha O.L."/>
            <person name="Mendonca-Neto R."/>
            <person name="Silva R."/>
            <person name="Teixeira S.M."/>
            <person name="Murta S.M."/>
            <person name="Sincero T.C."/>
            <person name="Mendes T.A."/>
            <person name="Urmenyi T.P."/>
            <person name="Silva V.G."/>
            <person name="da Rocha W.D."/>
            <person name="Andersson B."/>
            <person name="Romanha A.J."/>
            <person name="Steindel M."/>
            <person name="de Vasconcelos A.T."/>
            <person name="Grisard E.C."/>
        </authorList>
    </citation>
    <scope>NUCLEOTIDE SEQUENCE [LARGE SCALE GENOMIC DNA]</scope>
    <source>
        <strain evidence="2 3">SC58</strain>
    </source>
</reference>
<gene>
    <name evidence="2" type="ORF">TRSC58_03507</name>
</gene>
<dbReference type="VEuPathDB" id="TriTrypDB:TRSC58_03507"/>
<sequence length="125" mass="13806">MFRTRARTAADRGKSHLRSIYDDGKNAVAKSDLHMVVAVVAKVMAAVLLLVNAIFEELLHFTWVKNARDHVQNCPVTQKAEKLLEAANIPKNVGRVPVVGHRTVAAVTLFVNEVKGSMEEMTKQS</sequence>
<dbReference type="EMBL" id="AUPL01003507">
    <property type="protein sequence ID" value="ESL08785.1"/>
    <property type="molecule type" value="Genomic_DNA"/>
</dbReference>
<organism evidence="2 3">
    <name type="scientific">Trypanosoma rangeli SC58</name>
    <dbReference type="NCBI Taxonomy" id="429131"/>
    <lineage>
        <taxon>Eukaryota</taxon>
        <taxon>Discoba</taxon>
        <taxon>Euglenozoa</taxon>
        <taxon>Kinetoplastea</taxon>
        <taxon>Metakinetoplastina</taxon>
        <taxon>Trypanosomatida</taxon>
        <taxon>Trypanosomatidae</taxon>
        <taxon>Trypanosoma</taxon>
        <taxon>Herpetosoma</taxon>
    </lineage>
</organism>
<keyword evidence="3" id="KW-1185">Reference proteome</keyword>
<proteinExistence type="predicted"/>